<name>A0ABR7YDD2_9SPHI</name>
<feature type="transmembrane region" description="Helical" evidence="1">
    <location>
        <begin position="7"/>
        <end position="29"/>
    </location>
</feature>
<dbReference type="EMBL" id="JACOIJ010000010">
    <property type="protein sequence ID" value="MBD1429317.1"/>
    <property type="molecule type" value="Genomic_DNA"/>
</dbReference>
<evidence type="ECO:0008006" key="4">
    <source>
        <dbReference type="Google" id="ProtNLM"/>
    </source>
</evidence>
<feature type="transmembrane region" description="Helical" evidence="1">
    <location>
        <begin position="168"/>
        <end position="184"/>
    </location>
</feature>
<comment type="caution">
    <text evidence="2">The sequence shown here is derived from an EMBL/GenBank/DDBJ whole genome shotgun (WGS) entry which is preliminary data.</text>
</comment>
<keyword evidence="1" id="KW-1133">Transmembrane helix</keyword>
<evidence type="ECO:0000313" key="2">
    <source>
        <dbReference type="EMBL" id="MBD1429317.1"/>
    </source>
</evidence>
<feature type="transmembrane region" description="Helical" evidence="1">
    <location>
        <begin position="41"/>
        <end position="60"/>
    </location>
</feature>
<feature type="transmembrane region" description="Helical" evidence="1">
    <location>
        <begin position="190"/>
        <end position="207"/>
    </location>
</feature>
<accession>A0ABR7YDD2</accession>
<evidence type="ECO:0000256" key="1">
    <source>
        <dbReference type="SAM" id="Phobius"/>
    </source>
</evidence>
<sequence length="219" mass="24396">METFIKTLIYIHAFLGGLGLLSGLSSVYFRKRNTSHKKSGKIFSAAMISSSLISLIIARLPNHENTFLFLIGLFTIYMILAGNRALTFKSKEKSAADTLDKIISGSMLFISIIMLGLGVLGILQKIEGSILYVFFAGFGLFMSVNDFKNFKRLTTKNIAYLKSHIGRMVGALIASFTAFLVAGLHFNETIYWMAPTVLGTVYIIYWIKKVDKHKVSTIK</sequence>
<keyword evidence="1" id="KW-0812">Transmembrane</keyword>
<dbReference type="RefSeq" id="WP_190301881.1">
    <property type="nucleotide sequence ID" value="NZ_JACOIJ010000010.1"/>
</dbReference>
<evidence type="ECO:0000313" key="3">
    <source>
        <dbReference type="Proteomes" id="UP000651271"/>
    </source>
</evidence>
<feature type="transmembrane region" description="Helical" evidence="1">
    <location>
        <begin position="66"/>
        <end position="82"/>
    </location>
</feature>
<feature type="transmembrane region" description="Helical" evidence="1">
    <location>
        <begin position="102"/>
        <end position="123"/>
    </location>
</feature>
<reference evidence="2 3" key="1">
    <citation type="submission" date="2020-08" db="EMBL/GenBank/DDBJ databases">
        <title>Sphingobacterium sp. DN04309 isolated from aquaculture water.</title>
        <authorList>
            <person name="Zhang M."/>
        </authorList>
    </citation>
    <scope>NUCLEOTIDE SEQUENCE [LARGE SCALE GENOMIC DNA]</scope>
    <source>
        <strain evidence="2 3">DN04309</strain>
    </source>
</reference>
<gene>
    <name evidence="2" type="ORF">H8B04_07015</name>
</gene>
<organism evidence="2 3">
    <name type="scientific">Sphingobacterium litopenaei</name>
    <dbReference type="NCBI Taxonomy" id="2763500"/>
    <lineage>
        <taxon>Bacteria</taxon>
        <taxon>Pseudomonadati</taxon>
        <taxon>Bacteroidota</taxon>
        <taxon>Sphingobacteriia</taxon>
        <taxon>Sphingobacteriales</taxon>
        <taxon>Sphingobacteriaceae</taxon>
        <taxon>Sphingobacterium</taxon>
    </lineage>
</organism>
<keyword evidence="1" id="KW-0472">Membrane</keyword>
<feature type="transmembrane region" description="Helical" evidence="1">
    <location>
        <begin position="129"/>
        <end position="147"/>
    </location>
</feature>
<keyword evidence="3" id="KW-1185">Reference proteome</keyword>
<proteinExistence type="predicted"/>
<dbReference type="Proteomes" id="UP000651271">
    <property type="component" value="Unassembled WGS sequence"/>
</dbReference>
<protein>
    <recommendedName>
        <fullName evidence="4">DUF2306 domain-containing protein</fullName>
    </recommendedName>
</protein>